<protein>
    <submittedName>
        <fullName evidence="2">AAA family ATPase</fullName>
    </submittedName>
</protein>
<dbReference type="RefSeq" id="WP_264002820.1">
    <property type="nucleotide sequence ID" value="NZ_JACKTG010000068.1"/>
</dbReference>
<accession>A0AAW5S9L4</accession>
<reference evidence="2" key="1">
    <citation type="submission" date="2020-07" db="EMBL/GenBank/DDBJ databases">
        <authorList>
            <person name="Pettersson B.M.F."/>
            <person name="Behra P.R.K."/>
            <person name="Ramesh M."/>
            <person name="Das S."/>
            <person name="Dasgupta S."/>
            <person name="Kirsebom L.A."/>
        </authorList>
    </citation>
    <scope>NUCLEOTIDE SEQUENCE</scope>
    <source>
        <strain evidence="2">DSM 45439</strain>
    </source>
</reference>
<reference evidence="2" key="2">
    <citation type="journal article" date="2022" name="BMC Genomics">
        <title>Comparative genome analysis of mycobacteria focusing on tRNA and non-coding RNA.</title>
        <authorList>
            <person name="Behra P.R.K."/>
            <person name="Pettersson B.M.F."/>
            <person name="Ramesh M."/>
            <person name="Das S."/>
            <person name="Dasgupta S."/>
            <person name="Kirsebom L.A."/>
        </authorList>
    </citation>
    <scope>NUCLEOTIDE SEQUENCE</scope>
    <source>
        <strain evidence="2">DSM 45439</strain>
    </source>
</reference>
<name>A0AAW5S9L4_MYCBC</name>
<dbReference type="SUPFAM" id="SSF52540">
    <property type="entry name" value="P-loop containing nucleoside triphosphate hydrolases"/>
    <property type="match status" value="1"/>
</dbReference>
<dbReference type="EMBL" id="JACKTG010000068">
    <property type="protein sequence ID" value="MCV6991788.1"/>
    <property type="molecule type" value="Genomic_DNA"/>
</dbReference>
<feature type="compositionally biased region" description="Pro residues" evidence="1">
    <location>
        <begin position="23"/>
        <end position="36"/>
    </location>
</feature>
<sequence length="368" mass="38033">MRILKPRPGATATESDAHRSAAPPAPARPTPAPAAPTWPGRELLNHPITAQVLLSVWNGDPVVLVPSPPGAGKTRLVVLLSAALAHRAGLRVGIAAQTRAQAVDIARRLGAVADWRLIGLLWKKSGTRPDTAGCPLVFGGPTWPRSGGAVRIATTAKWLRCEPDQAAADVLIVDEAYQATYADVGALGAMARQIVCVGDPGQIDPVVTGDVSRWVDSPTGPHRPAPSALAAAYPNTVNTVALRHTWRLGPVTTGLVQPVFYPDLPFVSRRPVECVELGGVVVPEVACRVVGVRDGCTDAGLMGACVDRVRGLLAGGVVVDGAGARRCGPGDVAVVVSRVGQAAWLRAVLADVAGVLVGTANGLQGVER</sequence>
<feature type="region of interest" description="Disordered" evidence="1">
    <location>
        <begin position="1"/>
        <end position="41"/>
    </location>
</feature>
<evidence type="ECO:0000256" key="1">
    <source>
        <dbReference type="SAM" id="MobiDB-lite"/>
    </source>
</evidence>
<evidence type="ECO:0000313" key="3">
    <source>
        <dbReference type="Proteomes" id="UP001207588"/>
    </source>
</evidence>
<feature type="non-terminal residue" evidence="2">
    <location>
        <position position="368"/>
    </location>
</feature>
<dbReference type="Proteomes" id="UP001207588">
    <property type="component" value="Unassembled WGS sequence"/>
</dbReference>
<dbReference type="Gene3D" id="3.40.50.300">
    <property type="entry name" value="P-loop containing nucleotide triphosphate hydrolases"/>
    <property type="match status" value="1"/>
</dbReference>
<dbReference type="AlphaFoldDB" id="A0AAW5S9L4"/>
<organism evidence="2 3">
    <name type="scientific">Mycobacterium bouchedurhonense</name>
    <dbReference type="NCBI Taxonomy" id="701041"/>
    <lineage>
        <taxon>Bacteria</taxon>
        <taxon>Bacillati</taxon>
        <taxon>Actinomycetota</taxon>
        <taxon>Actinomycetes</taxon>
        <taxon>Mycobacteriales</taxon>
        <taxon>Mycobacteriaceae</taxon>
        <taxon>Mycobacterium</taxon>
        <taxon>Mycobacterium avium complex (MAC)</taxon>
    </lineage>
</organism>
<dbReference type="Pfam" id="PF13604">
    <property type="entry name" value="AAA_30"/>
    <property type="match status" value="1"/>
</dbReference>
<proteinExistence type="predicted"/>
<dbReference type="InterPro" id="IPR027417">
    <property type="entry name" value="P-loop_NTPase"/>
</dbReference>
<comment type="caution">
    <text evidence="2">The sequence shown here is derived from an EMBL/GenBank/DDBJ whole genome shotgun (WGS) entry which is preliminary data.</text>
</comment>
<gene>
    <name evidence="2" type="ORF">H7I91_21355</name>
</gene>
<evidence type="ECO:0000313" key="2">
    <source>
        <dbReference type="EMBL" id="MCV6991788.1"/>
    </source>
</evidence>